<dbReference type="AlphaFoldDB" id="A0A495WCW3"/>
<proteinExistence type="inferred from homology"/>
<evidence type="ECO:0000256" key="2">
    <source>
        <dbReference type="ARBA" id="ARBA00022801"/>
    </source>
</evidence>
<feature type="domain" description="CobW C-terminal" evidence="7">
    <location>
        <begin position="251"/>
        <end position="349"/>
    </location>
</feature>
<keyword evidence="1" id="KW-0547">Nucleotide-binding</keyword>
<dbReference type="PANTHER" id="PTHR13748:SF62">
    <property type="entry name" value="COBW DOMAIN-CONTAINING PROTEIN"/>
    <property type="match status" value="1"/>
</dbReference>
<dbReference type="Proteomes" id="UP000270626">
    <property type="component" value="Unassembled WGS sequence"/>
</dbReference>
<evidence type="ECO:0000313" key="9">
    <source>
        <dbReference type="Proteomes" id="UP000270626"/>
    </source>
</evidence>
<protein>
    <submittedName>
        <fullName evidence="8">G3E family GTPase</fullName>
    </submittedName>
</protein>
<dbReference type="GO" id="GO:0005737">
    <property type="term" value="C:cytoplasm"/>
    <property type="evidence" value="ECO:0007669"/>
    <property type="project" value="TreeGrafter"/>
</dbReference>
<dbReference type="GO" id="GO:0000166">
    <property type="term" value="F:nucleotide binding"/>
    <property type="evidence" value="ECO:0007669"/>
    <property type="project" value="UniProtKB-KW"/>
</dbReference>
<evidence type="ECO:0000256" key="5">
    <source>
        <dbReference type="ARBA" id="ARBA00045658"/>
    </source>
</evidence>
<gene>
    <name evidence="8" type="ORF">DFR40_1430</name>
</gene>
<dbReference type="RefSeq" id="WP_245985625.1">
    <property type="nucleotide sequence ID" value="NZ_JAANMQ010000002.1"/>
</dbReference>
<sequence>MHNDDADRRIPVVILTGFLGAGKTTLLNHLLRQPEMAETAVLINEFGSVAVDHHLVEKIDDDVILLDSGCICCTVRGDLTRSLTDLFMRCLRREIKPIRRVVIETTGLADPSPVIYTLMEDFFLAERYRIDGVVTAVDATHGEGQLATHGEAIKQVAMADRLLLTKADLATPEQLAALAARLTTMNPSAPQLRVERGAVPASAILGCGLYDPAAKSPDVAGWLAEEKVRDERRKAHGHHHHHDVDRHDAHVYSFALTFAEPLAWPSFADAVGVLLESMGERILRIKGLLNVVGDHKPRVVQCVQHVLYPYSRLDDWPAQAPYNDRQSRLVFIVRDVDQSLVEQAFAMFCGVRDQC</sequence>
<dbReference type="Gene3D" id="3.40.50.300">
    <property type="entry name" value="P-loop containing nucleotide triphosphate hydrolases"/>
    <property type="match status" value="1"/>
</dbReference>
<keyword evidence="9" id="KW-1185">Reference proteome</keyword>
<dbReference type="SUPFAM" id="SSF90002">
    <property type="entry name" value="Hypothetical protein YjiA, C-terminal domain"/>
    <property type="match status" value="1"/>
</dbReference>
<dbReference type="PANTHER" id="PTHR13748">
    <property type="entry name" value="COBW-RELATED"/>
    <property type="match status" value="1"/>
</dbReference>
<evidence type="ECO:0000256" key="1">
    <source>
        <dbReference type="ARBA" id="ARBA00022741"/>
    </source>
</evidence>
<dbReference type="InterPro" id="IPR036627">
    <property type="entry name" value="CobW-likC_sf"/>
</dbReference>
<organism evidence="8 9">
    <name type="scientific">Azonexus fungiphilus</name>
    <dbReference type="NCBI Taxonomy" id="146940"/>
    <lineage>
        <taxon>Bacteria</taxon>
        <taxon>Pseudomonadati</taxon>
        <taxon>Pseudomonadota</taxon>
        <taxon>Betaproteobacteria</taxon>
        <taxon>Rhodocyclales</taxon>
        <taxon>Azonexaceae</taxon>
        <taxon>Azonexus</taxon>
    </lineage>
</organism>
<dbReference type="GO" id="GO:0016787">
    <property type="term" value="F:hydrolase activity"/>
    <property type="evidence" value="ECO:0007669"/>
    <property type="project" value="UniProtKB-KW"/>
</dbReference>
<accession>A0A495WCW3</accession>
<dbReference type="InterPro" id="IPR003495">
    <property type="entry name" value="CobW/HypB/UreG_nucleotide-bd"/>
</dbReference>
<dbReference type="InterPro" id="IPR011629">
    <property type="entry name" value="CobW-like_C"/>
</dbReference>
<comment type="caution">
    <text evidence="8">The sequence shown here is derived from an EMBL/GenBank/DDBJ whole genome shotgun (WGS) entry which is preliminary data.</text>
</comment>
<evidence type="ECO:0000259" key="7">
    <source>
        <dbReference type="SMART" id="SM00833"/>
    </source>
</evidence>
<dbReference type="Gene3D" id="3.30.1220.10">
    <property type="entry name" value="CobW-like, C-terminal domain"/>
    <property type="match status" value="1"/>
</dbReference>
<dbReference type="SMART" id="SM00833">
    <property type="entry name" value="CobW_C"/>
    <property type="match status" value="1"/>
</dbReference>
<reference evidence="8 9" key="1">
    <citation type="submission" date="2018-10" db="EMBL/GenBank/DDBJ databases">
        <title>Genomic Encyclopedia of Type Strains, Phase IV (KMG-IV): sequencing the most valuable type-strain genomes for metagenomic binning, comparative biology and taxonomic classification.</title>
        <authorList>
            <person name="Goeker M."/>
        </authorList>
    </citation>
    <scope>NUCLEOTIDE SEQUENCE [LARGE SCALE GENOMIC DNA]</scope>
    <source>
        <strain evidence="8 9">DSM 23841</strain>
    </source>
</reference>
<dbReference type="InterPro" id="IPR051316">
    <property type="entry name" value="Zinc-reg_GTPase_activator"/>
</dbReference>
<keyword evidence="2" id="KW-0378">Hydrolase</keyword>
<evidence type="ECO:0000313" key="8">
    <source>
        <dbReference type="EMBL" id="RKT59542.1"/>
    </source>
</evidence>
<keyword evidence="3" id="KW-0143">Chaperone</keyword>
<comment type="function">
    <text evidence="5">Zinc chaperone that directly transfers zinc cofactor to target proteins, thereby activating them. Zinc is transferred from the CXCC motif in the GTPase domain to the zinc binding site in target proteins in a process requiring GTP hydrolysis.</text>
</comment>
<name>A0A495WCW3_9RHOO</name>
<dbReference type="CDD" id="cd03112">
    <property type="entry name" value="CobW-like"/>
    <property type="match status" value="1"/>
</dbReference>
<evidence type="ECO:0000256" key="3">
    <source>
        <dbReference type="ARBA" id="ARBA00023186"/>
    </source>
</evidence>
<dbReference type="Pfam" id="PF07683">
    <property type="entry name" value="CobW_C"/>
    <property type="match status" value="1"/>
</dbReference>
<evidence type="ECO:0000256" key="6">
    <source>
        <dbReference type="ARBA" id="ARBA00049117"/>
    </source>
</evidence>
<dbReference type="EMBL" id="RBXP01000013">
    <property type="protein sequence ID" value="RKT59542.1"/>
    <property type="molecule type" value="Genomic_DNA"/>
</dbReference>
<dbReference type="Pfam" id="PF02492">
    <property type="entry name" value="cobW"/>
    <property type="match status" value="1"/>
</dbReference>
<comment type="catalytic activity">
    <reaction evidence="6">
        <text>GTP + H2O = GDP + phosphate + H(+)</text>
        <dbReference type="Rhea" id="RHEA:19669"/>
        <dbReference type="ChEBI" id="CHEBI:15377"/>
        <dbReference type="ChEBI" id="CHEBI:15378"/>
        <dbReference type="ChEBI" id="CHEBI:37565"/>
        <dbReference type="ChEBI" id="CHEBI:43474"/>
        <dbReference type="ChEBI" id="CHEBI:58189"/>
    </reaction>
    <physiologicalReaction direction="left-to-right" evidence="6">
        <dbReference type="Rhea" id="RHEA:19670"/>
    </physiologicalReaction>
</comment>
<evidence type="ECO:0000256" key="4">
    <source>
        <dbReference type="ARBA" id="ARBA00034320"/>
    </source>
</evidence>
<comment type="similarity">
    <text evidence="4">Belongs to the SIMIBI class G3E GTPase family. ZNG1 subfamily.</text>
</comment>
<dbReference type="SUPFAM" id="SSF52540">
    <property type="entry name" value="P-loop containing nucleoside triphosphate hydrolases"/>
    <property type="match status" value="1"/>
</dbReference>
<dbReference type="InterPro" id="IPR027417">
    <property type="entry name" value="P-loop_NTPase"/>
</dbReference>